<organism evidence="1 2">
    <name type="scientific">Dothidotthia symphoricarpi CBS 119687</name>
    <dbReference type="NCBI Taxonomy" id="1392245"/>
    <lineage>
        <taxon>Eukaryota</taxon>
        <taxon>Fungi</taxon>
        <taxon>Dikarya</taxon>
        <taxon>Ascomycota</taxon>
        <taxon>Pezizomycotina</taxon>
        <taxon>Dothideomycetes</taxon>
        <taxon>Pleosporomycetidae</taxon>
        <taxon>Pleosporales</taxon>
        <taxon>Dothidotthiaceae</taxon>
        <taxon>Dothidotthia</taxon>
    </lineage>
</organism>
<dbReference type="AlphaFoldDB" id="A0A6A6AVC4"/>
<reference evidence="1" key="1">
    <citation type="journal article" date="2020" name="Stud. Mycol.">
        <title>101 Dothideomycetes genomes: a test case for predicting lifestyles and emergence of pathogens.</title>
        <authorList>
            <person name="Haridas S."/>
            <person name="Albert R."/>
            <person name="Binder M."/>
            <person name="Bloem J."/>
            <person name="Labutti K."/>
            <person name="Salamov A."/>
            <person name="Andreopoulos B."/>
            <person name="Baker S."/>
            <person name="Barry K."/>
            <person name="Bills G."/>
            <person name="Bluhm B."/>
            <person name="Cannon C."/>
            <person name="Castanera R."/>
            <person name="Culley D."/>
            <person name="Daum C."/>
            <person name="Ezra D."/>
            <person name="Gonzalez J."/>
            <person name="Henrissat B."/>
            <person name="Kuo A."/>
            <person name="Liang C."/>
            <person name="Lipzen A."/>
            <person name="Lutzoni F."/>
            <person name="Magnuson J."/>
            <person name="Mondo S."/>
            <person name="Nolan M."/>
            <person name="Ohm R."/>
            <person name="Pangilinan J."/>
            <person name="Park H.-J."/>
            <person name="Ramirez L."/>
            <person name="Alfaro M."/>
            <person name="Sun H."/>
            <person name="Tritt A."/>
            <person name="Yoshinaga Y."/>
            <person name="Zwiers L.-H."/>
            <person name="Turgeon B."/>
            <person name="Goodwin S."/>
            <person name="Spatafora J."/>
            <person name="Crous P."/>
            <person name="Grigoriev I."/>
        </authorList>
    </citation>
    <scope>NUCLEOTIDE SEQUENCE</scope>
    <source>
        <strain evidence="1">CBS 119687</strain>
    </source>
</reference>
<name>A0A6A6AVC4_9PLEO</name>
<protein>
    <submittedName>
        <fullName evidence="1">Uncharacterized protein</fullName>
    </submittedName>
</protein>
<proteinExistence type="predicted"/>
<dbReference type="GeneID" id="54402437"/>
<evidence type="ECO:0000313" key="1">
    <source>
        <dbReference type="EMBL" id="KAF2134915.1"/>
    </source>
</evidence>
<dbReference type="RefSeq" id="XP_033529302.1">
    <property type="nucleotide sequence ID" value="XM_033662005.1"/>
</dbReference>
<gene>
    <name evidence="1" type="ORF">P153DRAFT_12504</name>
</gene>
<accession>A0A6A6AVC4</accession>
<dbReference type="Proteomes" id="UP000799771">
    <property type="component" value="Unassembled WGS sequence"/>
</dbReference>
<sequence length="149" mass="16908">MGQNTLERRVDMTSRIHARLTIELRSASATHVRPRLGECDGTVIYTSALLSYLATSVYSSVECNQWMRTMSETDSLVISVMCWSEPLRSCCDITIVKLLNFIFALRTTSEQRCIPIPDRLDAYYIGAINVTCAADFSVHSYYKSDEDQF</sequence>
<keyword evidence="2" id="KW-1185">Reference proteome</keyword>
<dbReference type="EMBL" id="ML977497">
    <property type="protein sequence ID" value="KAF2134915.1"/>
    <property type="molecule type" value="Genomic_DNA"/>
</dbReference>
<evidence type="ECO:0000313" key="2">
    <source>
        <dbReference type="Proteomes" id="UP000799771"/>
    </source>
</evidence>